<dbReference type="InterPro" id="IPR029024">
    <property type="entry name" value="TerB-like"/>
</dbReference>
<protein>
    <submittedName>
        <fullName evidence="2">TerB family tellurite resistance protein</fullName>
    </submittedName>
</protein>
<dbReference type="SUPFAM" id="SSF158682">
    <property type="entry name" value="TerB-like"/>
    <property type="match status" value="1"/>
</dbReference>
<gene>
    <name evidence="2" type="ORF">AB7A72_20715</name>
</gene>
<accession>A0ABV4BBE7</accession>
<comment type="caution">
    <text evidence="2">The sequence shown here is derived from an EMBL/GenBank/DDBJ whole genome shotgun (WGS) entry which is preliminary data.</text>
</comment>
<organism evidence="2 3">
    <name type="scientific">Comamonas sediminis</name>
    <dbReference type="NCBI Taxonomy" id="1783360"/>
    <lineage>
        <taxon>Bacteria</taxon>
        <taxon>Pseudomonadati</taxon>
        <taxon>Pseudomonadota</taxon>
        <taxon>Betaproteobacteria</taxon>
        <taxon>Burkholderiales</taxon>
        <taxon>Comamonadaceae</taxon>
        <taxon>Comamonas</taxon>
    </lineage>
</organism>
<dbReference type="Gene3D" id="1.10.3680.10">
    <property type="entry name" value="TerB-like"/>
    <property type="match status" value="1"/>
</dbReference>
<evidence type="ECO:0000313" key="2">
    <source>
        <dbReference type="EMBL" id="MEY2253453.1"/>
    </source>
</evidence>
<proteinExistence type="predicted"/>
<dbReference type="Proteomes" id="UP001562178">
    <property type="component" value="Unassembled WGS sequence"/>
</dbReference>
<dbReference type="Pfam" id="PF05099">
    <property type="entry name" value="TerB"/>
    <property type="match status" value="1"/>
</dbReference>
<dbReference type="CDD" id="cd07177">
    <property type="entry name" value="terB_like"/>
    <property type="match status" value="1"/>
</dbReference>
<feature type="domain" description="Co-chaperone DjlA N-terminal" evidence="1">
    <location>
        <begin position="8"/>
        <end position="106"/>
    </location>
</feature>
<dbReference type="RefSeq" id="WP_369461035.1">
    <property type="nucleotide sequence ID" value="NZ_JBGBDC010000010.1"/>
</dbReference>
<dbReference type="InterPro" id="IPR007791">
    <property type="entry name" value="DjlA_N"/>
</dbReference>
<reference evidence="2 3" key="1">
    <citation type="journal article" date="2016" name="Int. J. Syst. Evol. Microbiol.">
        <title>Description of Comamonas sediminis sp. nov., isolated from lagoon sediments.</title>
        <authorList>
            <person name="Subhash Y."/>
            <person name="Bang J.J."/>
            <person name="You T.H."/>
            <person name="Lee S.S."/>
        </authorList>
    </citation>
    <scope>NUCLEOTIDE SEQUENCE [LARGE SCALE GENOMIC DNA]</scope>
    <source>
        <strain evidence="2 3">JCM 31169</strain>
    </source>
</reference>
<sequence length="361" mass="38098">MTTEEMRATLTLCLLASFADGEKHEREREQIRQVAEGLAADQQINLPHLYQDVLLRRVQLGDVLAQLQTVESRQLAYEMALCVCEADGSTSPKEAAFLAQLREAFGTAQPAPSTAPPAAPTPAVAAATGMAAAAALSTPREAALAGSLVDAPLNAALLEAPLALTEPAPHPAAADPLVPAQTERRPSALPVEAMDQKILKASILNGAIELLPENLSTLAIIPLQMRLVYQIGQNYGYELDKGHIKDLLGALGVGLTSQYLEQAGRKLLGGLLGKAGKGLLGGLGKQAVSSGMSFASTYALGHVANQYYAGGRQLSTEMLKNAYAHVMQDGRQLQPRYQAQMQQTASGLTTAKILSMVRGGQ</sequence>
<evidence type="ECO:0000259" key="1">
    <source>
        <dbReference type="Pfam" id="PF05099"/>
    </source>
</evidence>
<evidence type="ECO:0000313" key="3">
    <source>
        <dbReference type="Proteomes" id="UP001562178"/>
    </source>
</evidence>
<name>A0ABV4BBE7_9BURK</name>
<dbReference type="EMBL" id="JBGBDC010000010">
    <property type="protein sequence ID" value="MEY2253453.1"/>
    <property type="molecule type" value="Genomic_DNA"/>
</dbReference>
<keyword evidence="3" id="KW-1185">Reference proteome</keyword>